<keyword evidence="1" id="KW-0812">Transmembrane</keyword>
<name>A0A154BNF0_ANASB</name>
<keyword evidence="1" id="KW-1133">Transmembrane helix</keyword>
<dbReference type="Pfam" id="PF07331">
    <property type="entry name" value="TctB"/>
    <property type="match status" value="1"/>
</dbReference>
<dbReference type="RefSeq" id="WP_066244012.1">
    <property type="nucleotide sequence ID" value="NZ_LSGP01000023.1"/>
</dbReference>
<feature type="transmembrane region" description="Helical" evidence="1">
    <location>
        <begin position="61"/>
        <end position="80"/>
    </location>
</feature>
<evidence type="ECO:0000313" key="3">
    <source>
        <dbReference type="EMBL" id="KYZ75452.1"/>
    </source>
</evidence>
<feature type="transmembrane region" description="Helical" evidence="1">
    <location>
        <begin position="101"/>
        <end position="132"/>
    </location>
</feature>
<accession>A0A154BNF0</accession>
<sequence length="167" mass="18718">MAENQKDIEQAEAETVIEKQIPKGELKLLVLMLIMGLAWLYESIKVEGVFQGISNGPGSIAQLVATALVLMVAAHAYTLVKNGHQDGNWQELKRYLFDRQVIILIVMIILYGLLVETLHFVPTSILFLSITMYLLDRTKPVKKILVSSTFVGVLYLIFNTAFQVVLP</sequence>
<evidence type="ECO:0000313" key="4">
    <source>
        <dbReference type="Proteomes" id="UP000076268"/>
    </source>
</evidence>
<organism evidence="3 4">
    <name type="scientific">Anaerosporomusa subterranea</name>
    <dbReference type="NCBI Taxonomy" id="1794912"/>
    <lineage>
        <taxon>Bacteria</taxon>
        <taxon>Bacillati</taxon>
        <taxon>Bacillota</taxon>
        <taxon>Negativicutes</taxon>
        <taxon>Acetonemataceae</taxon>
        <taxon>Anaerosporomusa</taxon>
    </lineage>
</organism>
<dbReference type="STRING" id="1794912.AXX12_12075"/>
<feature type="transmembrane region" description="Helical" evidence="1">
    <location>
        <begin position="144"/>
        <end position="166"/>
    </location>
</feature>
<dbReference type="Proteomes" id="UP000076268">
    <property type="component" value="Unassembled WGS sequence"/>
</dbReference>
<gene>
    <name evidence="3" type="ORF">AXX12_12075</name>
</gene>
<keyword evidence="1" id="KW-0472">Membrane</keyword>
<proteinExistence type="predicted"/>
<keyword evidence="4" id="KW-1185">Reference proteome</keyword>
<dbReference type="EMBL" id="LSGP01000023">
    <property type="protein sequence ID" value="KYZ75452.1"/>
    <property type="molecule type" value="Genomic_DNA"/>
</dbReference>
<comment type="caution">
    <text evidence="3">The sequence shown here is derived from an EMBL/GenBank/DDBJ whole genome shotgun (WGS) entry which is preliminary data.</text>
</comment>
<dbReference type="AlphaFoldDB" id="A0A154BNF0"/>
<evidence type="ECO:0000259" key="2">
    <source>
        <dbReference type="Pfam" id="PF07331"/>
    </source>
</evidence>
<feature type="domain" description="DUF1468" evidence="2">
    <location>
        <begin position="29"/>
        <end position="167"/>
    </location>
</feature>
<dbReference type="InterPro" id="IPR009936">
    <property type="entry name" value="DUF1468"/>
</dbReference>
<protein>
    <recommendedName>
        <fullName evidence="2">DUF1468 domain-containing protein</fullName>
    </recommendedName>
</protein>
<feature type="transmembrane region" description="Helical" evidence="1">
    <location>
        <begin position="24"/>
        <end position="41"/>
    </location>
</feature>
<evidence type="ECO:0000256" key="1">
    <source>
        <dbReference type="SAM" id="Phobius"/>
    </source>
</evidence>
<reference evidence="3 4" key="1">
    <citation type="submission" date="2016-02" db="EMBL/GenBank/DDBJ databases">
        <title>Anaerosporomusa subterraneum gen. nov., sp. nov., a spore-forming obligate anaerobe isolated from saprolite.</title>
        <authorList>
            <person name="Choi J.K."/>
            <person name="Shah M."/>
            <person name="Yee N."/>
        </authorList>
    </citation>
    <scope>NUCLEOTIDE SEQUENCE [LARGE SCALE GENOMIC DNA]</scope>
    <source>
        <strain evidence="3 4">RU4</strain>
    </source>
</reference>